<organism evidence="1 2">
    <name type="scientific">Heracleum sosnowskyi</name>
    <dbReference type="NCBI Taxonomy" id="360622"/>
    <lineage>
        <taxon>Eukaryota</taxon>
        <taxon>Viridiplantae</taxon>
        <taxon>Streptophyta</taxon>
        <taxon>Embryophyta</taxon>
        <taxon>Tracheophyta</taxon>
        <taxon>Spermatophyta</taxon>
        <taxon>Magnoliopsida</taxon>
        <taxon>eudicotyledons</taxon>
        <taxon>Gunneridae</taxon>
        <taxon>Pentapetalae</taxon>
        <taxon>asterids</taxon>
        <taxon>campanulids</taxon>
        <taxon>Apiales</taxon>
        <taxon>Apiaceae</taxon>
        <taxon>Apioideae</taxon>
        <taxon>apioid superclade</taxon>
        <taxon>Tordylieae</taxon>
        <taxon>Tordyliinae</taxon>
        <taxon>Heracleum</taxon>
    </lineage>
</organism>
<dbReference type="AlphaFoldDB" id="A0AAD8JIL6"/>
<comment type="caution">
    <text evidence="1">The sequence shown here is derived from an EMBL/GenBank/DDBJ whole genome shotgun (WGS) entry which is preliminary data.</text>
</comment>
<name>A0AAD8JIL6_9APIA</name>
<dbReference type="Proteomes" id="UP001237642">
    <property type="component" value="Unassembled WGS sequence"/>
</dbReference>
<evidence type="ECO:0000313" key="1">
    <source>
        <dbReference type="EMBL" id="KAK1402925.1"/>
    </source>
</evidence>
<sequence>MLAYRPFINTLSKLRIAKILTLDSAMIEGLSAVLVYLTRVPSPFKNLKHVKLPRGCEESSISTALRKYLLGGNPGATFVTALPQVCMDLADTTSNIEISFLYKEIQ</sequence>
<evidence type="ECO:0000313" key="2">
    <source>
        <dbReference type="Proteomes" id="UP001237642"/>
    </source>
</evidence>
<dbReference type="EMBL" id="JAUIZM010000001">
    <property type="protein sequence ID" value="KAK1402925.1"/>
    <property type="molecule type" value="Genomic_DNA"/>
</dbReference>
<accession>A0AAD8JIL6</accession>
<proteinExistence type="predicted"/>
<protein>
    <submittedName>
        <fullName evidence="1">Uncharacterized protein</fullName>
    </submittedName>
</protein>
<reference evidence="1" key="2">
    <citation type="submission" date="2023-05" db="EMBL/GenBank/DDBJ databases">
        <authorList>
            <person name="Schelkunov M.I."/>
        </authorList>
    </citation>
    <scope>NUCLEOTIDE SEQUENCE</scope>
    <source>
        <strain evidence="1">Hsosn_3</strain>
        <tissue evidence="1">Leaf</tissue>
    </source>
</reference>
<reference evidence="1" key="1">
    <citation type="submission" date="2023-02" db="EMBL/GenBank/DDBJ databases">
        <title>Genome of toxic invasive species Heracleum sosnowskyi carries increased number of genes despite the absence of recent whole-genome duplications.</title>
        <authorList>
            <person name="Schelkunov M."/>
            <person name="Shtratnikova V."/>
            <person name="Makarenko M."/>
            <person name="Klepikova A."/>
            <person name="Omelchenko D."/>
            <person name="Novikova G."/>
            <person name="Obukhova E."/>
            <person name="Bogdanov V."/>
            <person name="Penin A."/>
            <person name="Logacheva M."/>
        </authorList>
    </citation>
    <scope>NUCLEOTIDE SEQUENCE</scope>
    <source>
        <strain evidence="1">Hsosn_3</strain>
        <tissue evidence="1">Leaf</tissue>
    </source>
</reference>
<keyword evidence="2" id="KW-1185">Reference proteome</keyword>
<gene>
    <name evidence="1" type="ORF">POM88_002530</name>
</gene>